<evidence type="ECO:0000313" key="1">
    <source>
        <dbReference type="EMBL" id="KAF1964509.1"/>
    </source>
</evidence>
<dbReference type="AlphaFoldDB" id="A0A6A5UKK9"/>
<accession>A0A6A5UKK9</accession>
<proteinExistence type="predicted"/>
<protein>
    <submittedName>
        <fullName evidence="1">Uncharacterized protein</fullName>
    </submittedName>
</protein>
<keyword evidence="2" id="KW-1185">Reference proteome</keyword>
<organism evidence="1 2">
    <name type="scientific">Bimuria novae-zelandiae CBS 107.79</name>
    <dbReference type="NCBI Taxonomy" id="1447943"/>
    <lineage>
        <taxon>Eukaryota</taxon>
        <taxon>Fungi</taxon>
        <taxon>Dikarya</taxon>
        <taxon>Ascomycota</taxon>
        <taxon>Pezizomycotina</taxon>
        <taxon>Dothideomycetes</taxon>
        <taxon>Pleosporomycetidae</taxon>
        <taxon>Pleosporales</taxon>
        <taxon>Massarineae</taxon>
        <taxon>Didymosphaeriaceae</taxon>
        <taxon>Bimuria</taxon>
    </lineage>
</organism>
<dbReference type="EMBL" id="ML976785">
    <property type="protein sequence ID" value="KAF1964509.1"/>
    <property type="molecule type" value="Genomic_DNA"/>
</dbReference>
<dbReference type="OrthoDB" id="4398476at2759"/>
<reference evidence="1" key="1">
    <citation type="journal article" date="2020" name="Stud. Mycol.">
        <title>101 Dothideomycetes genomes: a test case for predicting lifestyles and emergence of pathogens.</title>
        <authorList>
            <person name="Haridas S."/>
            <person name="Albert R."/>
            <person name="Binder M."/>
            <person name="Bloem J."/>
            <person name="Labutti K."/>
            <person name="Salamov A."/>
            <person name="Andreopoulos B."/>
            <person name="Baker S."/>
            <person name="Barry K."/>
            <person name="Bills G."/>
            <person name="Bluhm B."/>
            <person name="Cannon C."/>
            <person name="Castanera R."/>
            <person name="Culley D."/>
            <person name="Daum C."/>
            <person name="Ezra D."/>
            <person name="Gonzalez J."/>
            <person name="Henrissat B."/>
            <person name="Kuo A."/>
            <person name="Liang C."/>
            <person name="Lipzen A."/>
            <person name="Lutzoni F."/>
            <person name="Magnuson J."/>
            <person name="Mondo S."/>
            <person name="Nolan M."/>
            <person name="Ohm R."/>
            <person name="Pangilinan J."/>
            <person name="Park H.-J."/>
            <person name="Ramirez L."/>
            <person name="Alfaro M."/>
            <person name="Sun H."/>
            <person name="Tritt A."/>
            <person name="Yoshinaga Y."/>
            <person name="Zwiers L.-H."/>
            <person name="Turgeon B."/>
            <person name="Goodwin S."/>
            <person name="Spatafora J."/>
            <person name="Crous P."/>
            <person name="Grigoriev I."/>
        </authorList>
    </citation>
    <scope>NUCLEOTIDE SEQUENCE</scope>
    <source>
        <strain evidence="1">CBS 107.79</strain>
    </source>
</reference>
<sequence length="182" mass="21215">MQYHSQEQSYQGTDIQDLIHTWISSEEEHLLRRITSAYNGNGHWEGWVQFELEYILNTHPKYENKFTVVTRDVGAYEGNDQCPDLILMDNNQRTIVELRCQRGAAPAELLVNEVTRDRNKLKELLEDNFRPAECIALGIALTKDAVVAMENHKEWNEMQWHCFSCANDGIWVFHTGFVVDTR</sequence>
<evidence type="ECO:0000313" key="2">
    <source>
        <dbReference type="Proteomes" id="UP000800036"/>
    </source>
</evidence>
<name>A0A6A5UKK9_9PLEO</name>
<gene>
    <name evidence="1" type="ORF">BU23DRAFT_604761</name>
</gene>
<dbReference type="Proteomes" id="UP000800036">
    <property type="component" value="Unassembled WGS sequence"/>
</dbReference>